<dbReference type="Proteomes" id="UP001396646">
    <property type="component" value="Unassembled WGS sequence"/>
</dbReference>
<evidence type="ECO:0000313" key="3">
    <source>
        <dbReference type="Proteomes" id="UP001396646"/>
    </source>
</evidence>
<keyword evidence="1" id="KW-1133">Transmembrane helix</keyword>
<organism evidence="2 3">
    <name type="scientific">Methanococcoides cohabitans</name>
    <dbReference type="NCBI Taxonomy" id="3136559"/>
    <lineage>
        <taxon>Archaea</taxon>
        <taxon>Methanobacteriati</taxon>
        <taxon>Methanobacteriota</taxon>
        <taxon>Stenosarchaea group</taxon>
        <taxon>Methanomicrobia</taxon>
        <taxon>Methanosarcinales</taxon>
        <taxon>Methanosarcinaceae</taxon>
        <taxon>Methanococcoides</taxon>
    </lineage>
</organism>
<reference evidence="2 3" key="1">
    <citation type="submission" date="2024-04" db="EMBL/GenBank/DDBJ databases">
        <title>Methanococcoides sp. LMO-2.</title>
        <authorList>
            <person name="Liang L."/>
        </authorList>
    </citation>
    <scope>NUCLEOTIDE SEQUENCE [LARGE SCALE GENOMIC DNA]</scope>
    <source>
        <strain evidence="2 3">LMO-2</strain>
    </source>
</reference>
<sequence length="60" mass="6897">MVLFSEEIVIAILAILFIAIIVLVISRWLYQAQTALEKGRIRAEAMKDSPLDCDDYEIRE</sequence>
<evidence type="ECO:0000256" key="1">
    <source>
        <dbReference type="SAM" id="Phobius"/>
    </source>
</evidence>
<accession>A0ABU9KS87</accession>
<evidence type="ECO:0000313" key="2">
    <source>
        <dbReference type="EMBL" id="MEL4304497.1"/>
    </source>
</evidence>
<dbReference type="GeneID" id="24893713"/>
<keyword evidence="3" id="KW-1185">Reference proteome</keyword>
<comment type="caution">
    <text evidence="2">The sequence shown here is derived from an EMBL/GenBank/DDBJ whole genome shotgun (WGS) entry which is preliminary data.</text>
</comment>
<dbReference type="RefSeq" id="WP_048205349.1">
    <property type="nucleotide sequence ID" value="NZ_JBCAUS010000002.1"/>
</dbReference>
<keyword evidence="1" id="KW-0812">Transmembrane</keyword>
<proteinExistence type="predicted"/>
<dbReference type="EMBL" id="JBCAUS010000002">
    <property type="protein sequence ID" value="MEL4304497.1"/>
    <property type="molecule type" value="Genomic_DNA"/>
</dbReference>
<keyword evidence="1" id="KW-0472">Membrane</keyword>
<feature type="transmembrane region" description="Helical" evidence="1">
    <location>
        <begin position="12"/>
        <end position="30"/>
    </location>
</feature>
<protein>
    <submittedName>
        <fullName evidence="2">Uncharacterized protein</fullName>
    </submittedName>
</protein>
<name>A0ABU9KS87_9EURY</name>
<gene>
    <name evidence="2" type="ORF">WOA13_01410</name>
</gene>